<comment type="subcellular location">
    <subcellularLocation>
        <location evidence="1">Cytoplasm</location>
    </subcellularLocation>
</comment>
<name>A0A085NLZ7_9BILA</name>
<feature type="domain" description="ELP1 three-helical bundle" evidence="11">
    <location>
        <begin position="1076"/>
        <end position="1222"/>
    </location>
</feature>
<dbReference type="PIRSF" id="PIRSF017233">
    <property type="entry name" value="IKAP"/>
    <property type="match status" value="1"/>
</dbReference>
<evidence type="ECO:0000259" key="9">
    <source>
        <dbReference type="Pfam" id="PF23878"/>
    </source>
</evidence>
<evidence type="ECO:0000259" key="11">
    <source>
        <dbReference type="Pfam" id="PF23936"/>
    </source>
</evidence>
<evidence type="ECO:0000256" key="5">
    <source>
        <dbReference type="ARBA" id="ARBA00022694"/>
    </source>
</evidence>
<feature type="compositionally biased region" description="Polar residues" evidence="6">
    <location>
        <begin position="1131"/>
        <end position="1154"/>
    </location>
</feature>
<dbReference type="GO" id="GO:0033588">
    <property type="term" value="C:elongator holoenzyme complex"/>
    <property type="evidence" value="ECO:0007669"/>
    <property type="project" value="InterPro"/>
</dbReference>
<feature type="domain" description="ELP1 alpha-solenoid" evidence="10">
    <location>
        <begin position="673"/>
        <end position="874"/>
    </location>
</feature>
<dbReference type="GO" id="GO:0002926">
    <property type="term" value="P:tRNA wobble base 5-methoxycarbonylmethyl-2-thiouridinylation"/>
    <property type="evidence" value="ECO:0007669"/>
    <property type="project" value="TreeGrafter"/>
</dbReference>
<dbReference type="Proteomes" id="UP000030758">
    <property type="component" value="Unassembled WGS sequence"/>
</dbReference>
<evidence type="ECO:0000256" key="6">
    <source>
        <dbReference type="SAM" id="MobiDB-lite"/>
    </source>
</evidence>
<proteinExistence type="inferred from homology"/>
<feature type="region of interest" description="Disordered" evidence="6">
    <location>
        <begin position="1128"/>
        <end position="1158"/>
    </location>
</feature>
<feature type="domain" description="ELP1 TPR" evidence="9">
    <location>
        <begin position="881"/>
        <end position="1038"/>
    </location>
</feature>
<evidence type="ECO:0000313" key="12">
    <source>
        <dbReference type="EMBL" id="KFD70493.1"/>
    </source>
</evidence>
<comment type="similarity">
    <text evidence="3">Belongs to the ELP1/IKA1 family.</text>
</comment>
<protein>
    <submittedName>
        <fullName evidence="12">Uncharacterized protein</fullName>
    </submittedName>
</protein>
<dbReference type="Pfam" id="PF23925">
    <property type="entry name" value="A-sol_ELP1"/>
    <property type="match status" value="1"/>
</dbReference>
<evidence type="ECO:0000256" key="1">
    <source>
        <dbReference type="ARBA" id="ARBA00004496"/>
    </source>
</evidence>
<dbReference type="GO" id="GO:0000049">
    <property type="term" value="F:tRNA binding"/>
    <property type="evidence" value="ECO:0007669"/>
    <property type="project" value="TreeGrafter"/>
</dbReference>
<dbReference type="Pfam" id="PF09775">
    <property type="entry name" value="Keratin_assoc"/>
    <property type="match status" value="1"/>
</dbReference>
<dbReference type="UniPathway" id="UPA00988"/>
<dbReference type="Pfam" id="PF23797">
    <property type="entry name" value="Beta-prop_ELP1_2nd"/>
    <property type="match status" value="1"/>
</dbReference>
<dbReference type="Pfam" id="PF04762">
    <property type="entry name" value="Beta-prop_ELP1_1st"/>
    <property type="match status" value="1"/>
</dbReference>
<dbReference type="InterPro" id="IPR018614">
    <property type="entry name" value="KRTCAP2"/>
</dbReference>
<dbReference type="InterPro" id="IPR056164">
    <property type="entry name" value="Beta-prop_ELP1_1st"/>
</dbReference>
<organism evidence="12">
    <name type="scientific">Trichuris suis</name>
    <name type="common">pig whipworm</name>
    <dbReference type="NCBI Taxonomy" id="68888"/>
    <lineage>
        <taxon>Eukaryota</taxon>
        <taxon>Metazoa</taxon>
        <taxon>Ecdysozoa</taxon>
        <taxon>Nematoda</taxon>
        <taxon>Enoplea</taxon>
        <taxon>Dorylaimia</taxon>
        <taxon>Trichinellida</taxon>
        <taxon>Trichuridae</taxon>
        <taxon>Trichuris</taxon>
    </lineage>
</organism>
<dbReference type="SUPFAM" id="SSF69322">
    <property type="entry name" value="Tricorn protease domain 2"/>
    <property type="match status" value="1"/>
</dbReference>
<dbReference type="PANTHER" id="PTHR12747">
    <property type="entry name" value="ELONGATOR COMPLEX PROTEIN 1"/>
    <property type="match status" value="1"/>
</dbReference>
<keyword evidence="4" id="KW-0963">Cytoplasm</keyword>
<evidence type="ECO:0000259" key="8">
    <source>
        <dbReference type="Pfam" id="PF23797"/>
    </source>
</evidence>
<keyword evidence="5" id="KW-0819">tRNA processing</keyword>
<dbReference type="InterPro" id="IPR056166">
    <property type="entry name" value="TPR_ELP1"/>
</dbReference>
<dbReference type="EMBL" id="KL367487">
    <property type="protein sequence ID" value="KFD70493.1"/>
    <property type="molecule type" value="Genomic_DNA"/>
</dbReference>
<feature type="domain" description="ELP1 N-terminal second beta-propeller" evidence="8">
    <location>
        <begin position="378"/>
        <end position="649"/>
    </location>
</feature>
<dbReference type="InterPro" id="IPR006849">
    <property type="entry name" value="Elp1"/>
</dbReference>
<reference evidence="12" key="1">
    <citation type="journal article" date="2014" name="Nat. Genet.">
        <title>Genome and transcriptome of the porcine whipworm Trichuris suis.</title>
        <authorList>
            <person name="Jex A.R."/>
            <person name="Nejsum P."/>
            <person name="Schwarz E.M."/>
            <person name="Hu L."/>
            <person name="Young N.D."/>
            <person name="Hall R.S."/>
            <person name="Korhonen P.K."/>
            <person name="Liao S."/>
            <person name="Thamsborg S."/>
            <person name="Xia J."/>
            <person name="Xu P."/>
            <person name="Wang S."/>
            <person name="Scheerlinck J.P."/>
            <person name="Hofmann A."/>
            <person name="Sternberg P.W."/>
            <person name="Wang J."/>
            <person name="Gasser R.B."/>
        </authorList>
    </citation>
    <scope>NUCLEOTIDE SEQUENCE [LARGE SCALE GENOMIC DNA]</scope>
    <source>
        <strain evidence="12">DCEP-RM93F</strain>
    </source>
</reference>
<dbReference type="GO" id="GO:0005829">
    <property type="term" value="C:cytosol"/>
    <property type="evidence" value="ECO:0007669"/>
    <property type="project" value="TreeGrafter"/>
</dbReference>
<dbReference type="InterPro" id="IPR056169">
    <property type="entry name" value="HB_ELP1"/>
</dbReference>
<comment type="pathway">
    <text evidence="2">tRNA modification; 5-methoxycarbonylmethyl-2-thiouridine-tRNA biosynthesis.</text>
</comment>
<evidence type="ECO:0000259" key="7">
    <source>
        <dbReference type="Pfam" id="PF04762"/>
    </source>
</evidence>
<dbReference type="InterPro" id="IPR056165">
    <property type="entry name" value="Beta-prop_ELP1_2nd"/>
</dbReference>
<dbReference type="InterPro" id="IPR056167">
    <property type="entry name" value="A-sol_ELP1"/>
</dbReference>
<sequence>MRNLSFSRCVSSQITDVAGIPLCFAYDAVTDTLIVASDDDIVAWNGKMVWKTSVKQVCTMKDDHIIEFIYVPVDMMCYFVTERGFIYSLQEGGNMPLEIASVDLMLAAAAWSPDSVLLALVSVSGELRLYEKNCWTYLEVSASPEDSGIEKHVDIGWGKKETQFRGSLGKHPIGNGKSTENAEHLAPTAQVNTGAMICWDSLGECIAVSVFNPACGRRVHIWNSKLVHLRSLEYLPGIGLPISWRPSGGRIVCCRFSHEDSPAIILFEEKGLKHHQFSLPKFFTGFEVCFMAWSSQSDILALHLRSQMNDADFVLLYTICNYHWYLKKTFCIVAPKRVTCLKWEAEQPRSLHIVFNDWSCLRFDLIWSTCRKHSTVAVLDEDTVFFTNFSNGITPPPMYQACLKLDFFVNEVTFGHNEDKLYALLSNNVICCINREKDSETYTTVNLENDALSENPFWYNLNYLDQHHLLLLLNDRSALFLVIVEVDWAVCTIQIKRMHPMPWLSVKVWTCHRASEALIFLQTATGSVLKFSLPDLLSNALDVNQVFHCGSASCYSQLEMLEYFDKVHLISLNEFSKLYVDEHLLCGAVTSFAVHCDKFLLFTTINHKLCVIPTKRAVQKCFKYDNELLSSNEDVLGDCRPVERGSRIVTSFGTSVVFQLPRGNLETVQPLPLLLKSICDKLDQCDFRKAVLLVRKHSLDMNLVYDYNPDSFQRNIGQFIRQCGNEYLNLFISQLCPTNVVCTLYKFYFGSSDYHPVSSTLPICNSTKNVTAIFRLMLDEIQALPERDNFLFVALLLHIKLEEAEKGLLLLKERCHEKLESCSFTDAIRHMLYFMSPEELVNAALATYDLDFVQMVAQSVDKDPKEYLPILNALEPLEHDYRKYKVDCILKRPISALKNLALCGLDHFEELLSHIERHSLYAQAIIMYKDQPKQLIVIQSKFAEFLESRKQFSDAGFHYERCNRFDDALRCYKQSLTWHPAWTLMTTKMKITESQINDVADFFVKRLCEASRYAAACDILRQIGKNDDVLTEILIQGCFWMEAFYQVNGNTHCVSVELISSQVNSLDDDHPLTQKLRAKVISNAQRIIEDANKQMADLAAYSDRLKVVRQEKLDRQWGFRSHGNQDDKLSDITSSTSSRATTVKTRTSVMSNRAPTKKKVSLRKGSAYEDVALLDKLAELVLDVEQRQKEVAELLRVLTYMNLFEEAKHLQNAFSLLKDAVSHKTSVIWPEVLHVNQLPSVSHQGERPGLTEDTTDNVVWLAYAVMNHLNTSIVSLTLTVLLFAAIRLIQTQLSAETSKLPPFLGGFLGSNIFILLLTAVSNLEMEIFDDTFQARFFPEGKLNAFALCALEIGLSSSNMLPFLGCSSSKYRAQDQCYSMVGLLFSAADSDYGGMDYGGLSVLVPDAVKHLLPSHLGFAWGPTPLAPSRLGYRCLKGDRIFFSAVLLYYANKVSVRKYQRSTGRNILSSGGKKWKAN</sequence>
<dbReference type="Pfam" id="PF23878">
    <property type="entry name" value="TPR_ELP1"/>
    <property type="match status" value="1"/>
</dbReference>
<evidence type="ECO:0000256" key="3">
    <source>
        <dbReference type="ARBA" id="ARBA00006086"/>
    </source>
</evidence>
<gene>
    <name evidence="12" type="ORF">M514_00991</name>
</gene>
<dbReference type="PANTHER" id="PTHR12747:SF0">
    <property type="entry name" value="ELONGATOR COMPLEX PROTEIN 1"/>
    <property type="match status" value="1"/>
</dbReference>
<evidence type="ECO:0000256" key="2">
    <source>
        <dbReference type="ARBA" id="ARBA00005043"/>
    </source>
</evidence>
<accession>A0A085NLZ7</accession>
<evidence type="ECO:0000259" key="10">
    <source>
        <dbReference type="Pfam" id="PF23925"/>
    </source>
</evidence>
<evidence type="ECO:0000256" key="4">
    <source>
        <dbReference type="ARBA" id="ARBA00022490"/>
    </source>
</evidence>
<dbReference type="Pfam" id="PF23936">
    <property type="entry name" value="HB_ELP1"/>
    <property type="match status" value="1"/>
</dbReference>
<feature type="domain" description="ELP1 first N-terminal beta-propeller" evidence="7">
    <location>
        <begin position="44"/>
        <end position="346"/>
    </location>
</feature>